<dbReference type="AlphaFoldDB" id="X1TPY4"/>
<evidence type="ECO:0008006" key="2">
    <source>
        <dbReference type="Google" id="ProtNLM"/>
    </source>
</evidence>
<proteinExistence type="predicted"/>
<name>X1TPY4_9ZZZZ</name>
<sequence>MKKYEFKHVRMNHGVKCEFSKKNWEIKLESILAEMGDDGWDLKSFQSHVPSHTHLIFGREKS</sequence>
<evidence type="ECO:0000313" key="1">
    <source>
        <dbReference type="EMBL" id="GAI82089.1"/>
    </source>
</evidence>
<organism evidence="1">
    <name type="scientific">marine sediment metagenome</name>
    <dbReference type="NCBI Taxonomy" id="412755"/>
    <lineage>
        <taxon>unclassified sequences</taxon>
        <taxon>metagenomes</taxon>
        <taxon>ecological metagenomes</taxon>
    </lineage>
</organism>
<protein>
    <recommendedName>
        <fullName evidence="2">DUF4177 domain-containing protein</fullName>
    </recommendedName>
</protein>
<reference evidence="1" key="1">
    <citation type="journal article" date="2014" name="Front. Microbiol.">
        <title>High frequency of phylogenetically diverse reductive dehalogenase-homologous genes in deep subseafloor sedimentary metagenomes.</title>
        <authorList>
            <person name="Kawai M."/>
            <person name="Futagami T."/>
            <person name="Toyoda A."/>
            <person name="Takaki Y."/>
            <person name="Nishi S."/>
            <person name="Hori S."/>
            <person name="Arai W."/>
            <person name="Tsubouchi T."/>
            <person name="Morono Y."/>
            <person name="Uchiyama I."/>
            <person name="Ito T."/>
            <person name="Fujiyama A."/>
            <person name="Inagaki F."/>
            <person name="Takami H."/>
        </authorList>
    </citation>
    <scope>NUCLEOTIDE SEQUENCE</scope>
    <source>
        <strain evidence="1">Expedition CK06-06</strain>
    </source>
</reference>
<accession>X1TPY4</accession>
<gene>
    <name evidence="1" type="ORF">S12H4_16950</name>
</gene>
<comment type="caution">
    <text evidence="1">The sequence shown here is derived from an EMBL/GenBank/DDBJ whole genome shotgun (WGS) entry which is preliminary data.</text>
</comment>
<dbReference type="EMBL" id="BARW01008234">
    <property type="protein sequence ID" value="GAI82089.1"/>
    <property type="molecule type" value="Genomic_DNA"/>
</dbReference>